<dbReference type="OrthoDB" id="9815825at2"/>
<dbReference type="InterPro" id="IPR000683">
    <property type="entry name" value="Gfo/Idh/MocA-like_OxRdtase_N"/>
</dbReference>
<dbReference type="eggNOG" id="COG0673">
    <property type="taxonomic scope" value="Bacteria"/>
</dbReference>
<dbReference type="InterPro" id="IPR050463">
    <property type="entry name" value="Gfo/Idh/MocA_oxidrdct_glycsds"/>
</dbReference>
<evidence type="ECO:0000259" key="1">
    <source>
        <dbReference type="Pfam" id="PF01408"/>
    </source>
</evidence>
<dbReference type="GO" id="GO:0000166">
    <property type="term" value="F:nucleotide binding"/>
    <property type="evidence" value="ECO:0007669"/>
    <property type="project" value="InterPro"/>
</dbReference>
<feature type="domain" description="Gfo/Idh/MocA-like oxidoreductase N-terminal" evidence="1">
    <location>
        <begin position="40"/>
        <end position="159"/>
    </location>
</feature>
<protein>
    <submittedName>
        <fullName evidence="3">Oxidoreductase domain protein</fullName>
    </submittedName>
</protein>
<dbReference type="HOGENOM" id="CLU_023194_24_0_0"/>
<dbReference type="Gene3D" id="3.30.360.10">
    <property type="entry name" value="Dihydrodipicolinate Reductase, domain 2"/>
    <property type="match status" value="1"/>
</dbReference>
<accession>Q02AS3</accession>
<dbReference type="PANTHER" id="PTHR43818">
    <property type="entry name" value="BCDNA.GH03377"/>
    <property type="match status" value="1"/>
</dbReference>
<proteinExistence type="predicted"/>
<dbReference type="STRING" id="234267.Acid_0844"/>
<dbReference type="SUPFAM" id="SSF51735">
    <property type="entry name" value="NAD(P)-binding Rossmann-fold domains"/>
    <property type="match status" value="1"/>
</dbReference>
<feature type="domain" description="Gfo/Idh/MocA-like oxidoreductase bacterial type C-terminal" evidence="2">
    <location>
        <begin position="171"/>
        <end position="424"/>
    </location>
</feature>
<name>Q02AS3_SOLUE</name>
<evidence type="ECO:0000259" key="2">
    <source>
        <dbReference type="Pfam" id="PF19051"/>
    </source>
</evidence>
<dbReference type="InParanoid" id="Q02AS3"/>
<organism evidence="3">
    <name type="scientific">Solibacter usitatus (strain Ellin6076)</name>
    <dbReference type="NCBI Taxonomy" id="234267"/>
    <lineage>
        <taxon>Bacteria</taxon>
        <taxon>Pseudomonadati</taxon>
        <taxon>Acidobacteriota</taxon>
        <taxon>Terriglobia</taxon>
        <taxon>Bryobacterales</taxon>
        <taxon>Solibacteraceae</taxon>
        <taxon>Candidatus Solibacter</taxon>
    </lineage>
</organism>
<dbReference type="SUPFAM" id="SSF55347">
    <property type="entry name" value="Glyceraldehyde-3-phosphate dehydrogenase-like, C-terminal domain"/>
    <property type="match status" value="1"/>
</dbReference>
<dbReference type="InterPro" id="IPR036291">
    <property type="entry name" value="NAD(P)-bd_dom_sf"/>
</dbReference>
<evidence type="ECO:0000313" key="3">
    <source>
        <dbReference type="EMBL" id="ABJ81843.1"/>
    </source>
</evidence>
<gene>
    <name evidence="3" type="ordered locus">Acid_0844</name>
</gene>
<dbReference type="InterPro" id="IPR043906">
    <property type="entry name" value="Gfo/Idh/MocA_OxRdtase_bact_C"/>
</dbReference>
<sequence length="425" mass="47465" precursor="true">MITRRQILQSAVAPMIVPSLVLGQRAGAVPPSDKIIFGGIGIGSRGAHDLSKLLDFPEAKFVAVCDVRNERREEIKSTVDKKYGNRDCQTYDDQYALLARKDIDAVLIATGDRWHTPLAIIAAQHGKDVYCEKPCSMSMEESWALADAFRRYNRIYQAGCQRRNGANFELCKELLKSGALGKLQTLYANVGPSVNWPPIPTRDWLAAEELPPKQVLDWDRWLGPAPWRPYHSSYVRGGWRNFYDFHGGGILEWGSHTVDLCHWAAGLDDTQPVEYTPIGANTGPYKVECKYANGVKLVMRDDGWDGGLKTGSCSFRIEGDRGWVETGDATRIESSDNIKPLLRPTEPASLALVNHVADLLRSIKTRQSPRATAAAAANSHITCHAAFIAYQRGKTLSWDPAKREFTNDDVANRMRSRALREPWRV</sequence>
<dbReference type="PANTHER" id="PTHR43818:SF5">
    <property type="entry name" value="OXIDOREDUCTASE FAMILY PROTEIN"/>
    <property type="match status" value="1"/>
</dbReference>
<dbReference type="Pfam" id="PF01408">
    <property type="entry name" value="GFO_IDH_MocA"/>
    <property type="match status" value="1"/>
</dbReference>
<dbReference type="KEGG" id="sus:Acid_0844"/>
<dbReference type="EMBL" id="CP000473">
    <property type="protein sequence ID" value="ABJ81843.1"/>
    <property type="molecule type" value="Genomic_DNA"/>
</dbReference>
<dbReference type="Gene3D" id="3.40.50.720">
    <property type="entry name" value="NAD(P)-binding Rossmann-like Domain"/>
    <property type="match status" value="1"/>
</dbReference>
<dbReference type="AlphaFoldDB" id="Q02AS3"/>
<dbReference type="Pfam" id="PF19051">
    <property type="entry name" value="GFO_IDH_MocA_C2"/>
    <property type="match status" value="1"/>
</dbReference>
<reference evidence="3" key="1">
    <citation type="submission" date="2006-10" db="EMBL/GenBank/DDBJ databases">
        <title>Complete sequence of Solibacter usitatus Ellin6076.</title>
        <authorList>
            <consortium name="US DOE Joint Genome Institute"/>
            <person name="Copeland A."/>
            <person name="Lucas S."/>
            <person name="Lapidus A."/>
            <person name="Barry K."/>
            <person name="Detter J.C."/>
            <person name="Glavina del Rio T."/>
            <person name="Hammon N."/>
            <person name="Israni S."/>
            <person name="Dalin E."/>
            <person name="Tice H."/>
            <person name="Pitluck S."/>
            <person name="Thompson L.S."/>
            <person name="Brettin T."/>
            <person name="Bruce D."/>
            <person name="Han C."/>
            <person name="Tapia R."/>
            <person name="Gilna P."/>
            <person name="Schmutz J."/>
            <person name="Larimer F."/>
            <person name="Land M."/>
            <person name="Hauser L."/>
            <person name="Kyrpides N."/>
            <person name="Mikhailova N."/>
            <person name="Janssen P.H."/>
            <person name="Kuske C.R."/>
            <person name="Richardson P."/>
        </authorList>
    </citation>
    <scope>NUCLEOTIDE SEQUENCE</scope>
    <source>
        <strain evidence="3">Ellin6076</strain>
    </source>
</reference>